<dbReference type="NCBIfam" id="TIGR01558">
    <property type="entry name" value="sm_term_P27"/>
    <property type="match status" value="1"/>
</dbReference>
<organism evidence="2 3">
    <name type="scientific">Rubinisphaera brasiliensis (strain ATCC 49424 / DSM 5305 / JCM 21570 / IAM 15109 / NBRC 103401 / IFAM 1448)</name>
    <name type="common">Planctomyces brasiliensis</name>
    <dbReference type="NCBI Taxonomy" id="756272"/>
    <lineage>
        <taxon>Bacteria</taxon>
        <taxon>Pseudomonadati</taxon>
        <taxon>Planctomycetota</taxon>
        <taxon>Planctomycetia</taxon>
        <taxon>Planctomycetales</taxon>
        <taxon>Planctomycetaceae</taxon>
        <taxon>Rubinisphaera</taxon>
    </lineage>
</organism>
<dbReference type="Pfam" id="PF05119">
    <property type="entry name" value="Terminase_4"/>
    <property type="match status" value="1"/>
</dbReference>
<dbReference type="HOGENOM" id="CLU_107958_2_1_0"/>
<dbReference type="Proteomes" id="UP000006860">
    <property type="component" value="Chromosome"/>
</dbReference>
<protein>
    <submittedName>
        <fullName evidence="2">Phage terminase, small subunit, P27 family</fullName>
    </submittedName>
</protein>
<feature type="region of interest" description="Disordered" evidence="1">
    <location>
        <begin position="1"/>
        <end position="45"/>
    </location>
</feature>
<sequence length="160" mass="18222">MPKGRPPRPTKLQVELRGDPSKRRRNTTEPEPPQGAPDCPQHVQDDPVASAEWKSICTQLDSMGLLSTTDGRSLELYVQTYSRYRKAEEQVKRYGDVFLVGDKKYPQVSPYYTAMNRYSDDCRKWLIEFGLTPAARSRMRISVEKQSTNGKWSGILPVVG</sequence>
<evidence type="ECO:0000313" key="2">
    <source>
        <dbReference type="EMBL" id="ADY59098.1"/>
    </source>
</evidence>
<dbReference type="KEGG" id="pbs:Plabr_1487"/>
<evidence type="ECO:0000256" key="1">
    <source>
        <dbReference type="SAM" id="MobiDB-lite"/>
    </source>
</evidence>
<accession>F0SQR8</accession>
<dbReference type="eggNOG" id="COG3747">
    <property type="taxonomic scope" value="Bacteria"/>
</dbReference>
<evidence type="ECO:0000313" key="3">
    <source>
        <dbReference type="Proteomes" id="UP000006860"/>
    </source>
</evidence>
<keyword evidence="3" id="KW-1185">Reference proteome</keyword>
<gene>
    <name evidence="2" type="ordered locus">Plabr_1487</name>
</gene>
<proteinExistence type="predicted"/>
<dbReference type="EMBL" id="CP002546">
    <property type="protein sequence ID" value="ADY59098.1"/>
    <property type="molecule type" value="Genomic_DNA"/>
</dbReference>
<reference evidence="3" key="1">
    <citation type="submission" date="2011-02" db="EMBL/GenBank/DDBJ databases">
        <title>The complete genome of Planctomyces brasiliensis DSM 5305.</title>
        <authorList>
            <person name="Lucas S."/>
            <person name="Copeland A."/>
            <person name="Lapidus A."/>
            <person name="Bruce D."/>
            <person name="Goodwin L."/>
            <person name="Pitluck S."/>
            <person name="Kyrpides N."/>
            <person name="Mavromatis K."/>
            <person name="Pagani I."/>
            <person name="Ivanova N."/>
            <person name="Ovchinnikova G."/>
            <person name="Lu M."/>
            <person name="Detter J.C."/>
            <person name="Han C."/>
            <person name="Land M."/>
            <person name="Hauser L."/>
            <person name="Markowitz V."/>
            <person name="Cheng J.-F."/>
            <person name="Hugenholtz P."/>
            <person name="Woyke T."/>
            <person name="Wu D."/>
            <person name="Tindall B."/>
            <person name="Pomrenke H.G."/>
            <person name="Brambilla E."/>
            <person name="Klenk H.-P."/>
            <person name="Eisen J.A."/>
        </authorList>
    </citation>
    <scope>NUCLEOTIDE SEQUENCE [LARGE SCALE GENOMIC DNA]</scope>
    <source>
        <strain evidence="3">ATCC 49424 / DSM 5305 / JCM 21570 / NBRC 103401 / IFAM 1448</strain>
    </source>
</reference>
<dbReference type="STRING" id="756272.Plabr_1487"/>
<name>F0SQR8_RUBBR</name>
<dbReference type="InterPro" id="IPR006448">
    <property type="entry name" value="Phage_term_ssu_P27"/>
</dbReference>
<dbReference type="AlphaFoldDB" id="F0SQR8"/>
<dbReference type="OrthoDB" id="214483at2"/>